<dbReference type="Gene3D" id="3.40.30.10">
    <property type="entry name" value="Glutaredoxin"/>
    <property type="match status" value="1"/>
</dbReference>
<dbReference type="RefSeq" id="WP_379835041.1">
    <property type="nucleotide sequence ID" value="NZ_JBHRYQ010000001.1"/>
</dbReference>
<evidence type="ECO:0000259" key="1">
    <source>
        <dbReference type="PROSITE" id="PS51352"/>
    </source>
</evidence>
<protein>
    <submittedName>
        <fullName evidence="2">TlpA family protein disulfide reductase</fullName>
    </submittedName>
</protein>
<keyword evidence="3" id="KW-1185">Reference proteome</keyword>
<proteinExistence type="predicted"/>
<feature type="domain" description="Thioredoxin" evidence="1">
    <location>
        <begin position="289"/>
        <end position="454"/>
    </location>
</feature>
<comment type="caution">
    <text evidence="2">The sequence shown here is derived from an EMBL/GenBank/DDBJ whole genome shotgun (WGS) entry which is preliminary data.</text>
</comment>
<dbReference type="Pfam" id="PF08534">
    <property type="entry name" value="Redoxin"/>
    <property type="match status" value="1"/>
</dbReference>
<dbReference type="InterPro" id="IPR036249">
    <property type="entry name" value="Thioredoxin-like_sf"/>
</dbReference>
<dbReference type="InterPro" id="IPR013766">
    <property type="entry name" value="Thioredoxin_domain"/>
</dbReference>
<dbReference type="EMBL" id="JBHRYQ010000001">
    <property type="protein sequence ID" value="MFC3809676.1"/>
    <property type="molecule type" value="Genomic_DNA"/>
</dbReference>
<sequence>MLKSFSFLFSFLFFSFNGFCTNTIKGNTYLKETNIQIFLPIENIANRFIPTFFKSDSEGNFEIKFNLQSSNSVDIIIGNIPLTLFLSINENIYIKNNNPSSLEFFGDNFHGNNFFNLNYNIYKNKKFNDLKDNIEIHDFRFNDFLKKQTFWLDSLKSKSLITNEYYTLALNNIQASLLWEYHNLLESNYKNNHALNNEFRSVLNKLDIKNLTKTEAGIMFYSWSYLSYQNKNKLIPDSKKNELLLPDIQYLYFSPENLKKHFWGEALIIYIEMAPLMYDYSKLLTQYRSMFGDNEYSKKMESLLKNNNSPSNNIKIIKETSEDFFSFIQKNFTNQRVYLDLWATWCGPCLLEFSITPPKFKETLSKYKIKQVYFSIDEDNFEKCKKTTEKLNLEGLNFYSNTQLTNSIKEIIYDSESLSIPRYIIIDENGKILSTNAPRPSDPALIQLLKELFP</sequence>
<dbReference type="Proteomes" id="UP001595616">
    <property type="component" value="Unassembled WGS sequence"/>
</dbReference>
<organism evidence="2 3">
    <name type="scientific">Lacihabitans lacunae</name>
    <dbReference type="NCBI Taxonomy" id="1028214"/>
    <lineage>
        <taxon>Bacteria</taxon>
        <taxon>Pseudomonadati</taxon>
        <taxon>Bacteroidota</taxon>
        <taxon>Cytophagia</taxon>
        <taxon>Cytophagales</taxon>
        <taxon>Leadbetterellaceae</taxon>
        <taxon>Lacihabitans</taxon>
    </lineage>
</organism>
<dbReference type="PROSITE" id="PS51352">
    <property type="entry name" value="THIOREDOXIN_2"/>
    <property type="match status" value="1"/>
</dbReference>
<evidence type="ECO:0000313" key="3">
    <source>
        <dbReference type="Proteomes" id="UP001595616"/>
    </source>
</evidence>
<dbReference type="SUPFAM" id="SSF52833">
    <property type="entry name" value="Thioredoxin-like"/>
    <property type="match status" value="1"/>
</dbReference>
<dbReference type="InterPro" id="IPR013740">
    <property type="entry name" value="Redoxin"/>
</dbReference>
<evidence type="ECO:0000313" key="2">
    <source>
        <dbReference type="EMBL" id="MFC3809676.1"/>
    </source>
</evidence>
<name>A0ABV7YUC2_9BACT</name>
<gene>
    <name evidence="2" type="ORF">ACFOOI_03335</name>
</gene>
<accession>A0ABV7YUC2</accession>
<reference evidence="3" key="1">
    <citation type="journal article" date="2019" name="Int. J. Syst. Evol. Microbiol.">
        <title>The Global Catalogue of Microorganisms (GCM) 10K type strain sequencing project: providing services to taxonomists for standard genome sequencing and annotation.</title>
        <authorList>
            <consortium name="The Broad Institute Genomics Platform"/>
            <consortium name="The Broad Institute Genome Sequencing Center for Infectious Disease"/>
            <person name="Wu L."/>
            <person name="Ma J."/>
        </authorList>
    </citation>
    <scope>NUCLEOTIDE SEQUENCE [LARGE SCALE GENOMIC DNA]</scope>
    <source>
        <strain evidence="3">CECT 7956</strain>
    </source>
</reference>